<accession>A0ABW2FH40</accession>
<evidence type="ECO:0000256" key="1">
    <source>
        <dbReference type="SAM" id="MobiDB-lite"/>
    </source>
</evidence>
<proteinExistence type="predicted"/>
<dbReference type="RefSeq" id="WP_378044095.1">
    <property type="nucleotide sequence ID" value="NZ_JBHMDN010000002.1"/>
</dbReference>
<gene>
    <name evidence="2" type="ORF">ACFQMJ_28430</name>
</gene>
<dbReference type="EMBL" id="JBHTAI010000023">
    <property type="protein sequence ID" value="MFC7152481.1"/>
    <property type="molecule type" value="Genomic_DNA"/>
</dbReference>
<protein>
    <submittedName>
        <fullName evidence="2">Uncharacterized protein</fullName>
    </submittedName>
</protein>
<sequence length="94" mass="10159">MRKSKEGDPNVEQQSFPGTGDQPPVDLLNGDASNGEGAAGTNDTPPEMPPALVDMVLLKNIRRRDRVWKKGEKLPVSADEARVLIGAKLARLPE</sequence>
<name>A0ABW2FH40_9BACL</name>
<evidence type="ECO:0000313" key="2">
    <source>
        <dbReference type="EMBL" id="MFC7152481.1"/>
    </source>
</evidence>
<dbReference type="Proteomes" id="UP001596378">
    <property type="component" value="Unassembled WGS sequence"/>
</dbReference>
<comment type="caution">
    <text evidence="2">The sequence shown here is derived from an EMBL/GenBank/DDBJ whole genome shotgun (WGS) entry which is preliminary data.</text>
</comment>
<reference evidence="3" key="1">
    <citation type="journal article" date="2019" name="Int. J. Syst. Evol. Microbiol.">
        <title>The Global Catalogue of Microorganisms (GCM) 10K type strain sequencing project: providing services to taxonomists for standard genome sequencing and annotation.</title>
        <authorList>
            <consortium name="The Broad Institute Genomics Platform"/>
            <consortium name="The Broad Institute Genome Sequencing Center for Infectious Disease"/>
            <person name="Wu L."/>
            <person name="Ma J."/>
        </authorList>
    </citation>
    <scope>NUCLEOTIDE SEQUENCE [LARGE SCALE GENOMIC DNA]</scope>
    <source>
        <strain evidence="3">KCTC 12907</strain>
    </source>
</reference>
<keyword evidence="3" id="KW-1185">Reference proteome</keyword>
<organism evidence="2 3">
    <name type="scientific">Cohnella cellulosilytica</name>
    <dbReference type="NCBI Taxonomy" id="986710"/>
    <lineage>
        <taxon>Bacteria</taxon>
        <taxon>Bacillati</taxon>
        <taxon>Bacillota</taxon>
        <taxon>Bacilli</taxon>
        <taxon>Bacillales</taxon>
        <taxon>Paenibacillaceae</taxon>
        <taxon>Cohnella</taxon>
    </lineage>
</organism>
<feature type="region of interest" description="Disordered" evidence="1">
    <location>
        <begin position="1"/>
        <end position="51"/>
    </location>
</feature>
<evidence type="ECO:0000313" key="3">
    <source>
        <dbReference type="Proteomes" id="UP001596378"/>
    </source>
</evidence>